<protein>
    <recommendedName>
        <fullName evidence="12">Valine--tRNA ligase</fullName>
        <ecNumber evidence="12">6.1.1.9</ecNumber>
    </recommendedName>
    <alternativeName>
        <fullName evidence="12">Valyl-tRNA synthetase</fullName>
        <shortName evidence="12">ValRS</shortName>
    </alternativeName>
</protein>
<dbReference type="GO" id="GO:0006438">
    <property type="term" value="P:valyl-tRNA aminoacylation"/>
    <property type="evidence" value="ECO:0007669"/>
    <property type="project" value="UniProtKB-UniRule"/>
</dbReference>
<reference evidence="16" key="2">
    <citation type="journal article" date="2021" name="PeerJ">
        <title>Extensive microbial diversity within the chicken gut microbiome revealed by metagenomics and culture.</title>
        <authorList>
            <person name="Gilroy R."/>
            <person name="Ravi A."/>
            <person name="Getino M."/>
            <person name="Pursley I."/>
            <person name="Horton D.L."/>
            <person name="Alikhan N.F."/>
            <person name="Baker D."/>
            <person name="Gharbi K."/>
            <person name="Hall N."/>
            <person name="Watson M."/>
            <person name="Adriaenssens E.M."/>
            <person name="Foster-Nyarko E."/>
            <person name="Jarju S."/>
            <person name="Secka A."/>
            <person name="Antonio M."/>
            <person name="Oren A."/>
            <person name="Chaudhuri R.R."/>
            <person name="La Ragione R."/>
            <person name="Hildebrand F."/>
            <person name="Pallen M.J."/>
        </authorList>
    </citation>
    <scope>NUCLEOTIDE SEQUENCE</scope>
    <source>
        <strain evidence="16">10669</strain>
    </source>
</reference>
<evidence type="ECO:0000313" key="16">
    <source>
        <dbReference type="EMBL" id="HIV04396.1"/>
    </source>
</evidence>
<evidence type="ECO:0000259" key="14">
    <source>
        <dbReference type="Pfam" id="PF08264"/>
    </source>
</evidence>
<keyword evidence="3 12" id="KW-0963">Cytoplasm</keyword>
<dbReference type="PANTHER" id="PTHR11946">
    <property type="entry name" value="VALYL-TRNA SYNTHETASES"/>
    <property type="match status" value="1"/>
</dbReference>
<dbReference type="NCBIfam" id="TIGR00422">
    <property type="entry name" value="valS"/>
    <property type="match status" value="1"/>
</dbReference>
<dbReference type="InterPro" id="IPR019499">
    <property type="entry name" value="Val-tRNA_synth_tRNA-bd"/>
</dbReference>
<dbReference type="InterPro" id="IPR037118">
    <property type="entry name" value="Val-tRNA_synth_C_sf"/>
</dbReference>
<dbReference type="Pfam" id="PF08264">
    <property type="entry name" value="Anticodon_1"/>
    <property type="match status" value="1"/>
</dbReference>
<evidence type="ECO:0000256" key="10">
    <source>
        <dbReference type="ARBA" id="ARBA00047552"/>
    </source>
</evidence>
<evidence type="ECO:0000259" key="13">
    <source>
        <dbReference type="Pfam" id="PF00133"/>
    </source>
</evidence>
<dbReference type="AlphaFoldDB" id="A0A9D1NKQ2"/>
<dbReference type="Pfam" id="PF10458">
    <property type="entry name" value="Val_tRNA-synt_C"/>
    <property type="match status" value="1"/>
</dbReference>
<dbReference type="FunFam" id="1.10.287.380:FF:000001">
    <property type="entry name" value="Valine--tRNA ligase"/>
    <property type="match status" value="1"/>
</dbReference>
<evidence type="ECO:0000256" key="9">
    <source>
        <dbReference type="ARBA" id="ARBA00023146"/>
    </source>
</evidence>
<dbReference type="InterPro" id="IPR013155">
    <property type="entry name" value="M/V/L/I-tRNA-synth_anticd-bd"/>
</dbReference>
<keyword evidence="9 12" id="KW-0030">Aminoacyl-tRNA synthetase</keyword>
<evidence type="ECO:0000256" key="1">
    <source>
        <dbReference type="ARBA" id="ARBA00004496"/>
    </source>
</evidence>
<comment type="function">
    <text evidence="12">Catalyzes the attachment of valine to tRNA(Val). As ValRS can inadvertently accommodate and process structurally similar amino acids such as threonine, to avoid such errors, it has a 'posttransfer' editing activity that hydrolyzes mischarged Thr-tRNA(Val) in a tRNA-dependent manner.</text>
</comment>
<dbReference type="SUPFAM" id="SSF52374">
    <property type="entry name" value="Nucleotidylyl transferase"/>
    <property type="match status" value="1"/>
</dbReference>
<dbReference type="InterPro" id="IPR002300">
    <property type="entry name" value="aa-tRNA-synth_Ia"/>
</dbReference>
<sequence length="904" mass="101820">MTQDIPKNYDSAQVESRRYANWVAHGCFKADPARVSAARPAYSVVIPPPNVTGVLHMGHVLNNTIQDILVRRARLEGKEVLWLPGTDHAGIATQVMVEKQLKKTEGKTRRDLGREEFLKRVWDWKKEKGGIIISQLKKLGCSCDWSRERFTMDEAYTRCIQKIFVDLYEKGYIYRGKRMVNWCPATLTALSDEEVVMEPHKGFLYYFKVEIAEEPGTFLTIATTRPETIPGDSAVAVNPKDERYAKYIGKHVVRPLPLENRALIPVVGDESVEFEFGTGVLKVTPAHDKTDFEIGRRHKLEVTDIMNPDGTMNGLAGKDLAGMDRFAARKRSVELLQECGLLVKEEPYENNVGISERGKVPIEPRLSEQWFLKYPSVPAARECVASGKMKFHPDRWRKVYDHWLDNLQDWCISRQLWWGHRIPVWYSKSDPAKIRCAVTPPEDPENWTQDPDVLDTWFSSWLWPFATMGWDPDAPEGEEPELLKKFYPTSDLVTGPDIIFFWVARMIMAGYEWRGEMPFRNVYFTGIVRDKLGRKMSKSLGNSPDPLDLIARYGADALRFGMMRSAPLGQDVLFDEKNVELGRNFCNKLWNAARFRQMSGPAADNSSLDAVVARIDPALCDADDHAILDGLTRLVRSVSDTLANYEFNAYAQTLYSFFWNDFCDWYVEVAKTRLADEKLRGNVLAVQDLCLRQFLLCLAPLAPFISEELYQLLGYIREDEFLQDQKLVSAEELSAALEKRGLKIDADAVSDIAQIREFVTQARALKSHNGAGTKKDCRFRLALKNDAAGSLFARHAAKLRALVGAKEIELAESDSGNASGASAVTPLGTLSLDMTGLIDVEAERRRLTKELEKLDKAVAAGTAKINNPAFAAKAPAHILDGAKKQLAETLAKRDETARLLAALG</sequence>
<comment type="subunit">
    <text evidence="2 12">Monomer.</text>
</comment>
<dbReference type="GO" id="GO:0004832">
    <property type="term" value="F:valine-tRNA ligase activity"/>
    <property type="evidence" value="ECO:0007669"/>
    <property type="project" value="UniProtKB-UniRule"/>
</dbReference>
<evidence type="ECO:0000256" key="5">
    <source>
        <dbReference type="ARBA" id="ARBA00022741"/>
    </source>
</evidence>
<dbReference type="FunFam" id="3.40.50.620:FF:000032">
    <property type="entry name" value="Valine--tRNA ligase"/>
    <property type="match status" value="1"/>
</dbReference>
<evidence type="ECO:0000256" key="8">
    <source>
        <dbReference type="ARBA" id="ARBA00023054"/>
    </source>
</evidence>
<comment type="caution">
    <text evidence="16">The sequence shown here is derived from an EMBL/GenBank/DDBJ whole genome shotgun (WGS) entry which is preliminary data.</text>
</comment>
<evidence type="ECO:0000259" key="15">
    <source>
        <dbReference type="Pfam" id="PF10458"/>
    </source>
</evidence>
<dbReference type="CDD" id="cd00817">
    <property type="entry name" value="ValRS_core"/>
    <property type="match status" value="1"/>
</dbReference>
<evidence type="ECO:0000256" key="6">
    <source>
        <dbReference type="ARBA" id="ARBA00022840"/>
    </source>
</evidence>
<dbReference type="Gene3D" id="1.10.287.380">
    <property type="entry name" value="Valyl-tRNA synthetase, C-terminal domain"/>
    <property type="match status" value="1"/>
</dbReference>
<feature type="binding site" evidence="12">
    <location>
        <position position="538"/>
    </location>
    <ligand>
        <name>ATP</name>
        <dbReference type="ChEBI" id="CHEBI:30616"/>
    </ligand>
</feature>
<dbReference type="EC" id="6.1.1.9" evidence="12"/>
<reference evidence="16" key="1">
    <citation type="submission" date="2020-10" db="EMBL/GenBank/DDBJ databases">
        <authorList>
            <person name="Gilroy R."/>
        </authorList>
    </citation>
    <scope>NUCLEOTIDE SEQUENCE</scope>
    <source>
        <strain evidence="16">10669</strain>
    </source>
</reference>
<evidence type="ECO:0000256" key="11">
    <source>
        <dbReference type="ARBA" id="ARBA00060830"/>
    </source>
</evidence>
<dbReference type="PANTHER" id="PTHR11946:SF93">
    <property type="entry name" value="VALINE--TRNA LIGASE, CHLOROPLASTIC_MITOCHONDRIAL 2"/>
    <property type="match status" value="1"/>
</dbReference>
<feature type="domain" description="Aminoacyl-tRNA synthetase class Ia" evidence="13">
    <location>
        <begin position="444"/>
        <end position="573"/>
    </location>
</feature>
<dbReference type="Proteomes" id="UP000886812">
    <property type="component" value="Unassembled WGS sequence"/>
</dbReference>
<dbReference type="GO" id="GO:0002161">
    <property type="term" value="F:aminoacyl-tRNA deacylase activity"/>
    <property type="evidence" value="ECO:0007669"/>
    <property type="project" value="InterPro"/>
</dbReference>
<proteinExistence type="inferred from homology"/>
<dbReference type="Gene3D" id="1.10.730.10">
    <property type="entry name" value="Isoleucyl-tRNA Synthetase, Domain 1"/>
    <property type="match status" value="1"/>
</dbReference>
<organism evidence="16 17">
    <name type="scientific">Candidatus Spyradosoma merdigallinarum</name>
    <dbReference type="NCBI Taxonomy" id="2840950"/>
    <lineage>
        <taxon>Bacteria</taxon>
        <taxon>Pseudomonadati</taxon>
        <taxon>Verrucomicrobiota</taxon>
        <taxon>Opitutia</taxon>
        <taxon>Opitutia incertae sedis</taxon>
        <taxon>Candidatus Spyradosoma</taxon>
    </lineage>
</organism>
<feature type="domain" description="Methionyl/Valyl/Leucyl/Isoleucyl-tRNA synthetase anticodon-binding" evidence="14">
    <location>
        <begin position="624"/>
        <end position="778"/>
    </location>
</feature>
<evidence type="ECO:0000313" key="17">
    <source>
        <dbReference type="Proteomes" id="UP000886812"/>
    </source>
</evidence>
<dbReference type="NCBIfam" id="NF004349">
    <property type="entry name" value="PRK05729.1"/>
    <property type="match status" value="1"/>
</dbReference>
<comment type="domain">
    <text evidence="12">The C-terminal coiled-coil domain is crucial for aminoacylation activity.</text>
</comment>
<feature type="short sequence motif" description="'KMSKS' region" evidence="12">
    <location>
        <begin position="535"/>
        <end position="539"/>
    </location>
</feature>
<dbReference type="InterPro" id="IPR009080">
    <property type="entry name" value="tRNAsynth_Ia_anticodon-bd"/>
</dbReference>
<dbReference type="PRINTS" id="PR00986">
    <property type="entry name" value="TRNASYNTHVAL"/>
</dbReference>
<dbReference type="SUPFAM" id="SSF47323">
    <property type="entry name" value="Anticodon-binding domain of a subclass of class I aminoacyl-tRNA synthetases"/>
    <property type="match status" value="1"/>
</dbReference>
<keyword evidence="7 12" id="KW-0648">Protein biosynthesis</keyword>
<accession>A0A9D1NKQ2</accession>
<name>A0A9D1NKQ2_9BACT</name>
<dbReference type="InterPro" id="IPR010978">
    <property type="entry name" value="tRNA-bd_arm"/>
</dbReference>
<evidence type="ECO:0000256" key="3">
    <source>
        <dbReference type="ARBA" id="ARBA00022490"/>
    </source>
</evidence>
<dbReference type="InterPro" id="IPR002303">
    <property type="entry name" value="Valyl-tRNA_ligase"/>
</dbReference>
<dbReference type="InterPro" id="IPR033705">
    <property type="entry name" value="Anticodon_Ia_Val"/>
</dbReference>
<comment type="subcellular location">
    <subcellularLocation>
        <location evidence="1 12">Cytoplasm</location>
    </subcellularLocation>
</comment>
<keyword evidence="6 12" id="KW-0067">ATP-binding</keyword>
<dbReference type="InterPro" id="IPR014729">
    <property type="entry name" value="Rossmann-like_a/b/a_fold"/>
</dbReference>
<dbReference type="Pfam" id="PF00133">
    <property type="entry name" value="tRNA-synt_1"/>
    <property type="match status" value="2"/>
</dbReference>
<evidence type="ECO:0000256" key="12">
    <source>
        <dbReference type="HAMAP-Rule" id="MF_02004"/>
    </source>
</evidence>
<dbReference type="HAMAP" id="MF_02004">
    <property type="entry name" value="Val_tRNA_synth_type1"/>
    <property type="match status" value="1"/>
</dbReference>
<gene>
    <name evidence="12" type="primary">valS</name>
    <name evidence="16" type="ORF">IAC75_04510</name>
</gene>
<feature type="domain" description="Aminoacyl-tRNA synthetase class Ia" evidence="13">
    <location>
        <begin position="18"/>
        <end position="429"/>
    </location>
</feature>
<comment type="domain">
    <text evidence="12">ValRS has two distinct active sites: one for aminoacylation and one for editing. The misactivated threonine is translocated from the active site to the editing site.</text>
</comment>
<dbReference type="GO" id="GO:0005829">
    <property type="term" value="C:cytosol"/>
    <property type="evidence" value="ECO:0007669"/>
    <property type="project" value="TreeGrafter"/>
</dbReference>
<dbReference type="EMBL" id="DVOG01000119">
    <property type="protein sequence ID" value="HIV04396.1"/>
    <property type="molecule type" value="Genomic_DNA"/>
</dbReference>
<comment type="similarity">
    <text evidence="11 12">Belongs to the class-I aminoacyl-tRNA synthetase family. ValS type 1 subfamily.</text>
</comment>
<keyword evidence="8 12" id="KW-0175">Coiled coil</keyword>
<feature type="short sequence motif" description="'HIGH' region" evidence="12">
    <location>
        <begin position="49"/>
        <end position="59"/>
    </location>
</feature>
<dbReference type="PROSITE" id="PS00178">
    <property type="entry name" value="AA_TRNA_LIGASE_I"/>
    <property type="match status" value="1"/>
</dbReference>
<keyword evidence="4 12" id="KW-0436">Ligase</keyword>
<evidence type="ECO:0000256" key="2">
    <source>
        <dbReference type="ARBA" id="ARBA00011245"/>
    </source>
</evidence>
<dbReference type="Gene3D" id="3.90.740.10">
    <property type="entry name" value="Valyl/Leucyl/Isoleucyl-tRNA synthetase, editing domain"/>
    <property type="match status" value="1"/>
</dbReference>
<evidence type="ECO:0000256" key="4">
    <source>
        <dbReference type="ARBA" id="ARBA00022598"/>
    </source>
</evidence>
<dbReference type="CDD" id="cd07962">
    <property type="entry name" value="Anticodon_Ia_Val"/>
    <property type="match status" value="1"/>
</dbReference>
<dbReference type="SUPFAM" id="SSF46589">
    <property type="entry name" value="tRNA-binding arm"/>
    <property type="match status" value="1"/>
</dbReference>
<evidence type="ECO:0000256" key="7">
    <source>
        <dbReference type="ARBA" id="ARBA00022917"/>
    </source>
</evidence>
<dbReference type="InterPro" id="IPR001412">
    <property type="entry name" value="aa-tRNA-synth_I_CS"/>
</dbReference>
<dbReference type="SUPFAM" id="SSF50677">
    <property type="entry name" value="ValRS/IleRS/LeuRS editing domain"/>
    <property type="match status" value="1"/>
</dbReference>
<keyword evidence="5 12" id="KW-0547">Nucleotide-binding</keyword>
<comment type="catalytic activity">
    <reaction evidence="10 12">
        <text>tRNA(Val) + L-valine + ATP = L-valyl-tRNA(Val) + AMP + diphosphate</text>
        <dbReference type="Rhea" id="RHEA:10704"/>
        <dbReference type="Rhea" id="RHEA-COMP:9672"/>
        <dbReference type="Rhea" id="RHEA-COMP:9708"/>
        <dbReference type="ChEBI" id="CHEBI:30616"/>
        <dbReference type="ChEBI" id="CHEBI:33019"/>
        <dbReference type="ChEBI" id="CHEBI:57762"/>
        <dbReference type="ChEBI" id="CHEBI:78442"/>
        <dbReference type="ChEBI" id="CHEBI:78537"/>
        <dbReference type="ChEBI" id="CHEBI:456215"/>
        <dbReference type="EC" id="6.1.1.9"/>
    </reaction>
</comment>
<dbReference type="GO" id="GO:0005524">
    <property type="term" value="F:ATP binding"/>
    <property type="evidence" value="ECO:0007669"/>
    <property type="project" value="UniProtKB-UniRule"/>
</dbReference>
<dbReference type="Gene3D" id="3.40.50.620">
    <property type="entry name" value="HUPs"/>
    <property type="match status" value="3"/>
</dbReference>
<feature type="domain" description="Valyl-tRNA synthetase tRNA-binding arm" evidence="15">
    <location>
        <begin position="839"/>
        <end position="903"/>
    </location>
</feature>
<dbReference type="InterPro" id="IPR009008">
    <property type="entry name" value="Val/Leu/Ile-tRNA-synth_edit"/>
</dbReference>